<gene>
    <name evidence="1" type="ORF">VNO80_18728</name>
</gene>
<dbReference type="EMBL" id="JAYMYR010000007">
    <property type="protein sequence ID" value="KAK7353284.1"/>
    <property type="molecule type" value="Genomic_DNA"/>
</dbReference>
<evidence type="ECO:0000313" key="1">
    <source>
        <dbReference type="EMBL" id="KAK7353284.1"/>
    </source>
</evidence>
<name>A0AAN9QZZ8_PHACN</name>
<dbReference type="AlphaFoldDB" id="A0AAN9QZZ8"/>
<dbReference type="Proteomes" id="UP001374584">
    <property type="component" value="Unassembled WGS sequence"/>
</dbReference>
<evidence type="ECO:0000313" key="2">
    <source>
        <dbReference type="Proteomes" id="UP001374584"/>
    </source>
</evidence>
<organism evidence="1 2">
    <name type="scientific">Phaseolus coccineus</name>
    <name type="common">Scarlet runner bean</name>
    <name type="synonym">Phaseolus multiflorus</name>
    <dbReference type="NCBI Taxonomy" id="3886"/>
    <lineage>
        <taxon>Eukaryota</taxon>
        <taxon>Viridiplantae</taxon>
        <taxon>Streptophyta</taxon>
        <taxon>Embryophyta</taxon>
        <taxon>Tracheophyta</taxon>
        <taxon>Spermatophyta</taxon>
        <taxon>Magnoliopsida</taxon>
        <taxon>eudicotyledons</taxon>
        <taxon>Gunneridae</taxon>
        <taxon>Pentapetalae</taxon>
        <taxon>rosids</taxon>
        <taxon>fabids</taxon>
        <taxon>Fabales</taxon>
        <taxon>Fabaceae</taxon>
        <taxon>Papilionoideae</taxon>
        <taxon>50 kb inversion clade</taxon>
        <taxon>NPAAA clade</taxon>
        <taxon>indigoferoid/millettioid clade</taxon>
        <taxon>Phaseoleae</taxon>
        <taxon>Phaseolus</taxon>
    </lineage>
</organism>
<proteinExistence type="predicted"/>
<keyword evidence="2" id="KW-1185">Reference proteome</keyword>
<reference evidence="1 2" key="1">
    <citation type="submission" date="2024-01" db="EMBL/GenBank/DDBJ databases">
        <title>The genomes of 5 underutilized Papilionoideae crops provide insights into root nodulation and disease resistanc.</title>
        <authorList>
            <person name="Jiang F."/>
        </authorList>
    </citation>
    <scope>NUCLEOTIDE SEQUENCE [LARGE SCALE GENOMIC DNA]</scope>
    <source>
        <strain evidence="1">JINMINGXINNONG_FW02</strain>
        <tissue evidence="1">Leaves</tissue>
    </source>
</reference>
<comment type="caution">
    <text evidence="1">The sequence shown here is derived from an EMBL/GenBank/DDBJ whole genome shotgun (WGS) entry which is preliminary data.</text>
</comment>
<protein>
    <submittedName>
        <fullName evidence="1">Uncharacterized protein</fullName>
    </submittedName>
</protein>
<accession>A0AAN9QZZ8</accession>
<sequence length="150" mass="17050">MRAAGTRQKVGFNVVLMLERLQRLIAECRLRDCKGRSGKRSGINLEQEYKEVVIYAYEKCCIIMCTYAFGCCKSNFFWSWRRWNRKSYVKDYGDSQGGFTVNAKLWYYLYAIFSDKCSATSAAPSLLLPHQLGDGVIANNIAKGAVSEVI</sequence>